<dbReference type="InterPro" id="IPR000709">
    <property type="entry name" value="Leu_Ile_Val-bd"/>
</dbReference>
<comment type="caution">
    <text evidence="6">The sequence shown here is derived from an EMBL/GenBank/DDBJ whole genome shotgun (WGS) entry which is preliminary data.</text>
</comment>
<dbReference type="PANTHER" id="PTHR30483">
    <property type="entry name" value="LEUCINE-SPECIFIC-BINDING PROTEIN"/>
    <property type="match status" value="1"/>
</dbReference>
<dbReference type="EMBL" id="JBHSMG010000002">
    <property type="protein sequence ID" value="MFC5502488.1"/>
    <property type="molecule type" value="Genomic_DNA"/>
</dbReference>
<dbReference type="InterPro" id="IPR028082">
    <property type="entry name" value="Peripla_BP_I"/>
</dbReference>
<dbReference type="InterPro" id="IPR028081">
    <property type="entry name" value="Leu-bd"/>
</dbReference>
<dbReference type="PRINTS" id="PR00337">
    <property type="entry name" value="LEUILEVALBP"/>
</dbReference>
<proteinExistence type="inferred from homology"/>
<reference evidence="7" key="1">
    <citation type="journal article" date="2019" name="Int. J. Syst. Evol. Microbiol.">
        <title>The Global Catalogue of Microorganisms (GCM) 10K type strain sequencing project: providing services to taxonomists for standard genome sequencing and annotation.</title>
        <authorList>
            <consortium name="The Broad Institute Genomics Platform"/>
            <consortium name="The Broad Institute Genome Sequencing Center for Infectious Disease"/>
            <person name="Wu L."/>
            <person name="Ma J."/>
        </authorList>
    </citation>
    <scope>NUCLEOTIDE SEQUENCE [LARGE SCALE GENOMIC DNA]</scope>
    <source>
        <strain evidence="7">CGMCC 4.6997</strain>
    </source>
</reference>
<gene>
    <name evidence="6" type="ORF">ACFPJ4_09585</name>
</gene>
<evidence type="ECO:0000256" key="1">
    <source>
        <dbReference type="ARBA" id="ARBA00010062"/>
    </source>
</evidence>
<evidence type="ECO:0000313" key="7">
    <source>
        <dbReference type="Proteomes" id="UP001596039"/>
    </source>
</evidence>
<dbReference type="Pfam" id="PF13458">
    <property type="entry name" value="Peripla_BP_6"/>
    <property type="match status" value="1"/>
</dbReference>
<evidence type="ECO:0000259" key="5">
    <source>
        <dbReference type="Pfam" id="PF13458"/>
    </source>
</evidence>
<keyword evidence="4" id="KW-0029">Amino-acid transport</keyword>
<dbReference type="RefSeq" id="WP_386740180.1">
    <property type="nucleotide sequence ID" value="NZ_JBHSMG010000002.1"/>
</dbReference>
<organism evidence="6 7">
    <name type="scientific">Lysinimonas soli</name>
    <dbReference type="NCBI Taxonomy" id="1074233"/>
    <lineage>
        <taxon>Bacteria</taxon>
        <taxon>Bacillati</taxon>
        <taxon>Actinomycetota</taxon>
        <taxon>Actinomycetes</taxon>
        <taxon>Micrococcales</taxon>
        <taxon>Microbacteriaceae</taxon>
        <taxon>Lysinimonas</taxon>
    </lineage>
</organism>
<evidence type="ECO:0000313" key="6">
    <source>
        <dbReference type="EMBL" id="MFC5502488.1"/>
    </source>
</evidence>
<dbReference type="InterPro" id="IPR051010">
    <property type="entry name" value="BCAA_transport"/>
</dbReference>
<feature type="domain" description="Leucine-binding protein" evidence="5">
    <location>
        <begin position="67"/>
        <end position="405"/>
    </location>
</feature>
<name>A0ABW0NRB1_9MICO</name>
<protein>
    <submittedName>
        <fullName evidence="6">ABC transporter substrate-binding protein</fullName>
    </submittedName>
</protein>
<evidence type="ECO:0000256" key="2">
    <source>
        <dbReference type="ARBA" id="ARBA00022448"/>
    </source>
</evidence>
<dbReference type="PANTHER" id="PTHR30483:SF6">
    <property type="entry name" value="PERIPLASMIC BINDING PROTEIN OF ABC TRANSPORTER FOR NATURAL AMINO ACIDS"/>
    <property type="match status" value="1"/>
</dbReference>
<keyword evidence="7" id="KW-1185">Reference proteome</keyword>
<evidence type="ECO:0000256" key="3">
    <source>
        <dbReference type="ARBA" id="ARBA00022729"/>
    </source>
</evidence>
<keyword evidence="2" id="KW-0813">Transport</keyword>
<comment type="similarity">
    <text evidence="1">Belongs to the leucine-binding protein family.</text>
</comment>
<keyword evidence="3" id="KW-0732">Signal</keyword>
<evidence type="ECO:0000256" key="4">
    <source>
        <dbReference type="ARBA" id="ARBA00022970"/>
    </source>
</evidence>
<accession>A0ABW0NRB1</accession>
<dbReference type="SUPFAM" id="SSF53822">
    <property type="entry name" value="Periplasmic binding protein-like I"/>
    <property type="match status" value="1"/>
</dbReference>
<dbReference type="Proteomes" id="UP001596039">
    <property type="component" value="Unassembled WGS sequence"/>
</dbReference>
<sequence>MIVLARARLTPQIVTQSGVPSMKHSISLRSKLAGAVALATTTALLLAGCSSSGGDGGSTASADPYIVGFANAATGPTASVTLAYQEAAQLAIDTINAAGGIKGTKLKLAAEDDLGTADGAVAAINKLINVDNAPFTLINASAPTSAAQPLAAQAGTVLLSLGATSNTLLNKDNLWINGVNIVRLVPALADKLWSQGHRKIAFIGSADPFGQGALSVLKPYWTKLGGTIVAEQTFNSATDTDFSSQLLQIKAAKPDLVFAVGIGDVLGNVVKQARAAGITVPMAGPLATDGLLHVAGADAEGFEDVGPAVNNDLKTASFTTLKTDWAKASKLTLDWQPVTAYEGVYLYADLIKQALAAGKDPRDGTVLNSLIKKASFEDLMQGGTVKFAADHSVLRQIALRTVTDGKFVISSTVTPKE</sequence>
<dbReference type="Gene3D" id="3.40.50.2300">
    <property type="match status" value="2"/>
</dbReference>